<dbReference type="AlphaFoldDB" id="A0A6A6VTW0"/>
<gene>
    <name evidence="5" type="ORF">EJ05DRAFT_504749</name>
</gene>
<dbReference type="SUPFAM" id="SSF53335">
    <property type="entry name" value="S-adenosyl-L-methionine-dependent methyltransferases"/>
    <property type="match status" value="1"/>
</dbReference>
<feature type="domain" description="O-methyltransferase C-terminal" evidence="4">
    <location>
        <begin position="232"/>
        <end position="410"/>
    </location>
</feature>
<organism evidence="5 6">
    <name type="scientific">Pseudovirgaria hyperparasitica</name>
    <dbReference type="NCBI Taxonomy" id="470096"/>
    <lineage>
        <taxon>Eukaryota</taxon>
        <taxon>Fungi</taxon>
        <taxon>Dikarya</taxon>
        <taxon>Ascomycota</taxon>
        <taxon>Pezizomycotina</taxon>
        <taxon>Dothideomycetes</taxon>
        <taxon>Dothideomycetes incertae sedis</taxon>
        <taxon>Acrospermales</taxon>
        <taxon>Acrospermaceae</taxon>
        <taxon>Pseudovirgaria</taxon>
    </lineage>
</organism>
<dbReference type="OrthoDB" id="2410195at2759"/>
<dbReference type="Pfam" id="PF00891">
    <property type="entry name" value="Methyltransf_2"/>
    <property type="match status" value="1"/>
</dbReference>
<reference evidence="5" key="1">
    <citation type="journal article" date="2020" name="Stud. Mycol.">
        <title>101 Dothideomycetes genomes: a test case for predicting lifestyles and emergence of pathogens.</title>
        <authorList>
            <person name="Haridas S."/>
            <person name="Albert R."/>
            <person name="Binder M."/>
            <person name="Bloem J."/>
            <person name="Labutti K."/>
            <person name="Salamov A."/>
            <person name="Andreopoulos B."/>
            <person name="Baker S."/>
            <person name="Barry K."/>
            <person name="Bills G."/>
            <person name="Bluhm B."/>
            <person name="Cannon C."/>
            <person name="Castanera R."/>
            <person name="Culley D."/>
            <person name="Daum C."/>
            <person name="Ezra D."/>
            <person name="Gonzalez J."/>
            <person name="Henrissat B."/>
            <person name="Kuo A."/>
            <person name="Liang C."/>
            <person name="Lipzen A."/>
            <person name="Lutzoni F."/>
            <person name="Magnuson J."/>
            <person name="Mondo S."/>
            <person name="Nolan M."/>
            <person name="Ohm R."/>
            <person name="Pangilinan J."/>
            <person name="Park H.-J."/>
            <person name="Ramirez L."/>
            <person name="Alfaro M."/>
            <person name="Sun H."/>
            <person name="Tritt A."/>
            <person name="Yoshinaga Y."/>
            <person name="Zwiers L.-H."/>
            <person name="Turgeon B."/>
            <person name="Goodwin S."/>
            <person name="Spatafora J."/>
            <person name="Crous P."/>
            <person name="Grigoriev I."/>
        </authorList>
    </citation>
    <scope>NUCLEOTIDE SEQUENCE</scope>
    <source>
        <strain evidence="5">CBS 121739</strain>
    </source>
</reference>
<dbReference type="GO" id="GO:0008171">
    <property type="term" value="F:O-methyltransferase activity"/>
    <property type="evidence" value="ECO:0007669"/>
    <property type="project" value="InterPro"/>
</dbReference>
<dbReference type="PANTHER" id="PTHR43712:SF5">
    <property type="entry name" value="O-METHYLTRANSFERASE ASQN-RELATED"/>
    <property type="match status" value="1"/>
</dbReference>
<evidence type="ECO:0000256" key="2">
    <source>
        <dbReference type="ARBA" id="ARBA00022679"/>
    </source>
</evidence>
<evidence type="ECO:0000259" key="4">
    <source>
        <dbReference type="Pfam" id="PF00891"/>
    </source>
</evidence>
<accession>A0A6A6VTW0</accession>
<keyword evidence="6" id="KW-1185">Reference proteome</keyword>
<dbReference type="InterPro" id="IPR036388">
    <property type="entry name" value="WH-like_DNA-bd_sf"/>
</dbReference>
<dbReference type="InterPro" id="IPR029063">
    <property type="entry name" value="SAM-dependent_MTases_sf"/>
</dbReference>
<keyword evidence="2 5" id="KW-0808">Transferase</keyword>
<dbReference type="GeneID" id="54488672"/>
<evidence type="ECO:0000256" key="3">
    <source>
        <dbReference type="ARBA" id="ARBA00022691"/>
    </source>
</evidence>
<dbReference type="PANTHER" id="PTHR43712">
    <property type="entry name" value="PUTATIVE (AFU_ORTHOLOGUE AFUA_4G14580)-RELATED"/>
    <property type="match status" value="1"/>
</dbReference>
<proteinExistence type="predicted"/>
<dbReference type="Gene3D" id="1.10.10.10">
    <property type="entry name" value="Winged helix-like DNA-binding domain superfamily/Winged helix DNA-binding domain"/>
    <property type="match status" value="1"/>
</dbReference>
<dbReference type="SUPFAM" id="SSF46785">
    <property type="entry name" value="Winged helix' DNA-binding domain"/>
    <property type="match status" value="1"/>
</dbReference>
<dbReference type="Gene3D" id="3.40.50.150">
    <property type="entry name" value="Vaccinia Virus protein VP39"/>
    <property type="match status" value="1"/>
</dbReference>
<dbReference type="InterPro" id="IPR016461">
    <property type="entry name" value="COMT-like"/>
</dbReference>
<dbReference type="InterPro" id="IPR001077">
    <property type="entry name" value="COMT_C"/>
</dbReference>
<protein>
    <submittedName>
        <fullName evidence="5">S-adenosyl-L-methionine-dependent methyltransferase</fullName>
    </submittedName>
</protein>
<evidence type="ECO:0000313" key="5">
    <source>
        <dbReference type="EMBL" id="KAF2753653.1"/>
    </source>
</evidence>
<dbReference type="EMBL" id="ML996583">
    <property type="protein sequence ID" value="KAF2753653.1"/>
    <property type="molecule type" value="Genomic_DNA"/>
</dbReference>
<keyword evidence="1 5" id="KW-0489">Methyltransferase</keyword>
<evidence type="ECO:0000256" key="1">
    <source>
        <dbReference type="ARBA" id="ARBA00022603"/>
    </source>
</evidence>
<dbReference type="PROSITE" id="PS51683">
    <property type="entry name" value="SAM_OMT_II"/>
    <property type="match status" value="1"/>
</dbReference>
<sequence length="437" mass="48585">MGSLGTGLVSPATTPPRQVDTIDTLVDTIKSCFYFLRHDASLQNEQQKAVNESKGPSKTENGFRESLNARTRLVQACRLLINALEGPTETSKNMALVDKHSLVSLQTINHYRIAELVPANGDISIEALADKVKLPADTLARILRQAMTYQVFREPRNGYISHTVTSMEIPRLEPLLTYQLEVCLPSSLGLIRWLKQGQEDAIKSPFQVAHHTEDSWWEYAGKRPSLIQGYGRYMELITNGGPHDVSHVVRGFAWESLGEALVVDIGGANGFVSVMLADAFPSLTLMIQDSTNLQEVADATIPAHLKGRVTFTPHSFFEPQKSTSRGADIFLLRHILHDWADEDCITILRQLTQCLKPGASIIVAEQVMSMPGAVDRERERVMRALDMQMMVQFGGKERTLEDWEGLFQRADESLEMVGVVKPDGSADSLIQLKKSSE</sequence>
<dbReference type="RefSeq" id="XP_033596104.1">
    <property type="nucleotide sequence ID" value="XM_033747618.1"/>
</dbReference>
<evidence type="ECO:0000313" key="6">
    <source>
        <dbReference type="Proteomes" id="UP000799437"/>
    </source>
</evidence>
<keyword evidence="3" id="KW-0949">S-adenosyl-L-methionine</keyword>
<dbReference type="Proteomes" id="UP000799437">
    <property type="component" value="Unassembled WGS sequence"/>
</dbReference>
<dbReference type="GO" id="GO:0032259">
    <property type="term" value="P:methylation"/>
    <property type="evidence" value="ECO:0007669"/>
    <property type="project" value="UniProtKB-KW"/>
</dbReference>
<name>A0A6A6VTW0_9PEZI</name>
<dbReference type="InterPro" id="IPR036390">
    <property type="entry name" value="WH_DNA-bd_sf"/>
</dbReference>